<evidence type="ECO:0000313" key="3">
    <source>
        <dbReference type="EMBL" id="GET85520.1"/>
    </source>
</evidence>
<dbReference type="InterPro" id="IPR028005">
    <property type="entry name" value="AcTrfase_ESCO_Znf_dom"/>
</dbReference>
<keyword evidence="4" id="KW-1185">Reference proteome</keyword>
<comment type="caution">
    <text evidence="3">The sequence shown here is derived from an EMBL/GenBank/DDBJ whole genome shotgun (WGS) entry which is preliminary data.</text>
</comment>
<dbReference type="AlphaFoldDB" id="A0A640K7J3"/>
<dbReference type="OrthoDB" id="267539at2759"/>
<proteinExistence type="predicted"/>
<feature type="compositionally biased region" description="Basic residues" evidence="1">
    <location>
        <begin position="277"/>
        <end position="290"/>
    </location>
</feature>
<evidence type="ECO:0000313" key="4">
    <source>
        <dbReference type="Proteomes" id="UP000419144"/>
    </source>
</evidence>
<name>A0A640K7J3_LEITA</name>
<feature type="region of interest" description="Disordered" evidence="1">
    <location>
        <begin position="262"/>
        <end position="295"/>
    </location>
</feature>
<protein>
    <recommendedName>
        <fullName evidence="2">N-acetyltransferase ESCO zinc-finger domain-containing protein</fullName>
    </recommendedName>
</protein>
<dbReference type="EMBL" id="BLBS01000003">
    <property type="protein sequence ID" value="GET85520.1"/>
    <property type="molecule type" value="Genomic_DNA"/>
</dbReference>
<evidence type="ECO:0000259" key="2">
    <source>
        <dbReference type="Pfam" id="PF13878"/>
    </source>
</evidence>
<accession>A0A640K7J3</accession>
<dbReference type="Pfam" id="PF13878">
    <property type="entry name" value="zf-C2H2_3"/>
    <property type="match status" value="1"/>
</dbReference>
<feature type="domain" description="N-acetyltransferase ESCO zinc-finger" evidence="2">
    <location>
        <begin position="162"/>
        <end position="201"/>
    </location>
</feature>
<dbReference type="VEuPathDB" id="TriTrypDB:LtaPh_0301700"/>
<feature type="compositionally biased region" description="Basic and acidic residues" evidence="1">
    <location>
        <begin position="610"/>
        <end position="623"/>
    </location>
</feature>
<gene>
    <name evidence="3" type="ORF">LtaPh_0301700</name>
</gene>
<evidence type="ECO:0000256" key="1">
    <source>
        <dbReference type="SAM" id="MobiDB-lite"/>
    </source>
</evidence>
<dbReference type="Proteomes" id="UP000419144">
    <property type="component" value="Unassembled WGS sequence"/>
</dbReference>
<sequence>MPPSCPAGQHQPTLSTAFASAMSTRKTAALLNAAASSPPAVRSARCSASIPSVSPTTDTNSRSREACPFLKRAEEPASTTRAFNSGGGGCSDDDDEADVLLGELLFGSNGKQGGHPSSPRCLSPVASPASLGITAPAPAVTTASGAAPPRLGPSRPRPHLTQTTLDLGQEQLTIAKRCPLCDMLYTAENDEDAALHKRFCREVRLRRRDGSPCDVSSLCTCASRSRRARMQAAATSPACLARPAAAAVRMLEELSGTLVKDASSPLPANTTATVRRSGPRRGERRARGTAKAKYVTAGTPNSAADATGSLCTCVFRPLAPSSSSSSPDLSSPLGVFRLSFNGCGVSDSNGGCTALRLLEMLGFTPVVLRAAAEGLAAPKTVLSADSCETARAAPTVKDGAASIVHVVCVVDTVLRLLLCAVVGEPRRREQDPELCVEQRADGATVCRTRRHFTHGDVSGLWVCSPVELRTSRKVWEKRTAAQFASTRQMVERFFGACAGGGASSLAQSQAAHVTDKAQERCQQAAGVAILTLAQYLVYGSSLCPWRQLSYSHTALAAGECLGVDFVQQSLAVASSSCPTGATPVRAVGVEDTQSLYTHSDGDEDGSSSDGGDRNESNRIRVEW</sequence>
<feature type="region of interest" description="Disordered" evidence="1">
    <location>
        <begin position="595"/>
        <end position="623"/>
    </location>
</feature>
<feature type="region of interest" description="Disordered" evidence="1">
    <location>
        <begin position="139"/>
        <end position="161"/>
    </location>
</feature>
<organism evidence="3 4">
    <name type="scientific">Leishmania tarentolae</name>
    <name type="common">Sauroleishmania tarentolae</name>
    <dbReference type="NCBI Taxonomy" id="5689"/>
    <lineage>
        <taxon>Eukaryota</taxon>
        <taxon>Discoba</taxon>
        <taxon>Euglenozoa</taxon>
        <taxon>Kinetoplastea</taxon>
        <taxon>Metakinetoplastina</taxon>
        <taxon>Trypanosomatida</taxon>
        <taxon>Trypanosomatidae</taxon>
        <taxon>Leishmaniinae</taxon>
        <taxon>Leishmania</taxon>
        <taxon>lizard Leishmania</taxon>
    </lineage>
</organism>
<reference evidence="3" key="1">
    <citation type="submission" date="2019-11" db="EMBL/GenBank/DDBJ databases">
        <title>Leishmania tarentolae CDS.</title>
        <authorList>
            <person name="Goto Y."/>
            <person name="Yamagishi J."/>
        </authorList>
    </citation>
    <scope>NUCLEOTIDE SEQUENCE [LARGE SCALE GENOMIC DNA]</scope>
    <source>
        <strain evidence="3">Parrot Tar II</strain>
    </source>
</reference>